<gene>
    <name evidence="1" type="ORF">BCL67_11491</name>
</gene>
<dbReference type="Proteomes" id="UP000238217">
    <property type="component" value="Unassembled WGS sequence"/>
</dbReference>
<accession>A0A2T0YFQ7</accession>
<organism evidence="1 2">
    <name type="scientific">Nesterenkonia sandarakina</name>
    <dbReference type="NCBI Taxonomy" id="272918"/>
    <lineage>
        <taxon>Bacteria</taxon>
        <taxon>Bacillati</taxon>
        <taxon>Actinomycetota</taxon>
        <taxon>Actinomycetes</taxon>
        <taxon>Micrococcales</taxon>
        <taxon>Micrococcaceae</taxon>
        <taxon>Nesterenkonia</taxon>
    </lineage>
</organism>
<name>A0A2T0YFQ7_9MICC</name>
<dbReference type="AlphaFoldDB" id="A0A2T0YFQ7"/>
<comment type="caution">
    <text evidence="1">The sequence shown here is derived from an EMBL/GenBank/DDBJ whole genome shotgun (WGS) entry which is preliminary data.</text>
</comment>
<keyword evidence="2" id="KW-1185">Reference proteome</keyword>
<evidence type="ECO:0000313" key="2">
    <source>
        <dbReference type="Proteomes" id="UP000238217"/>
    </source>
</evidence>
<protein>
    <submittedName>
        <fullName evidence="1">Uncharacterized protein</fullName>
    </submittedName>
</protein>
<evidence type="ECO:0000313" key="1">
    <source>
        <dbReference type="EMBL" id="PRZ13761.1"/>
    </source>
</evidence>
<sequence length="137" mass="15198">MLRAVVYSEDMNDLDCIWNRALDYDLAVAAPGDRALRDVLTFDGTASNGGLLNAVESFSGDPEFPVERVIEAFHYFSMERTAMLVSSCAARRRSAEDRELESLEIEFDPQYPVAGEDISAALEVKLMAAPQAFQARE</sequence>
<reference evidence="1 2" key="1">
    <citation type="submission" date="2018-03" db="EMBL/GenBank/DDBJ databases">
        <title>Comparative analysis of microorganisms from saline springs in Andes Mountain Range, Colombia.</title>
        <authorList>
            <person name="Rubin E."/>
        </authorList>
    </citation>
    <scope>NUCLEOTIDE SEQUENCE [LARGE SCALE GENOMIC DNA]</scope>
    <source>
        <strain evidence="1 2">CG 35</strain>
    </source>
</reference>
<proteinExistence type="predicted"/>
<dbReference type="EMBL" id="PVTY01000014">
    <property type="protein sequence ID" value="PRZ13761.1"/>
    <property type="molecule type" value="Genomic_DNA"/>
</dbReference>